<gene>
    <name evidence="4" type="ORF">DA075_30130</name>
    <name evidence="5" type="ORF">DA075_34525</name>
</gene>
<sequence length="244" mass="25989">MTRPTARAAVLTAALLSLASPSFAPVAEAQPARGAAGEFERVRSVISDRFKNTKLTGDPDQDFAALLIASFEETLFLAKAQLNYGGDRELRAVAQKIQDEQQERIDALKTWRVRSREPGYREQPNQTPSGAGPLDRPGQANAAEARSAQAQAAPSSAQPPAASAPASTANTPLVKGTVQKVDEAGGKVTLDHERIPNIDMDAMTMAYKVQDPALLKGLKAGDTVKFSADRVNGQLAITRIQTAK</sequence>
<dbReference type="Pfam" id="PF11604">
    <property type="entry name" value="CusF_Ec"/>
    <property type="match status" value="1"/>
</dbReference>
<feature type="compositionally biased region" description="Low complexity" evidence="1">
    <location>
        <begin position="139"/>
        <end position="169"/>
    </location>
</feature>
<name>A0A2R4WWJ7_9HYPH</name>
<evidence type="ECO:0000313" key="5">
    <source>
        <dbReference type="EMBL" id="AWB25917.1"/>
    </source>
</evidence>
<dbReference type="KEGG" id="mee:DA075_34525"/>
<evidence type="ECO:0000313" key="6">
    <source>
        <dbReference type="Proteomes" id="UP000244755"/>
    </source>
</evidence>
<dbReference type="Pfam" id="PF03713">
    <property type="entry name" value="DUF305"/>
    <property type="match status" value="1"/>
</dbReference>
<dbReference type="KEGG" id="mee:DA075_30130"/>
<dbReference type="EMBL" id="CP028844">
    <property type="protein sequence ID" value="AWB25917.1"/>
    <property type="molecule type" value="Genomic_DNA"/>
</dbReference>
<dbReference type="RefSeq" id="WP_091891462.1">
    <property type="nucleotide sequence ID" value="NZ_CP028844.1"/>
</dbReference>
<feature type="region of interest" description="Disordered" evidence="1">
    <location>
        <begin position="108"/>
        <end position="175"/>
    </location>
</feature>
<dbReference type="EMBL" id="CP028844">
    <property type="protein sequence ID" value="AWB25204.1"/>
    <property type="molecule type" value="Genomic_DNA"/>
</dbReference>
<keyword evidence="6" id="KW-1185">Reference proteome</keyword>
<proteinExistence type="predicted"/>
<dbReference type="Gene3D" id="1.20.1260.10">
    <property type="match status" value="1"/>
</dbReference>
<dbReference type="InterPro" id="IPR042230">
    <property type="entry name" value="CusF_sf"/>
</dbReference>
<dbReference type="InterPro" id="IPR005183">
    <property type="entry name" value="DUF305_CopM-like"/>
</dbReference>
<dbReference type="Proteomes" id="UP000244755">
    <property type="component" value="Chromosome 2"/>
</dbReference>
<dbReference type="AlphaFoldDB" id="A0A2R4WWJ7"/>
<evidence type="ECO:0000256" key="1">
    <source>
        <dbReference type="SAM" id="MobiDB-lite"/>
    </source>
</evidence>
<accession>A0A2R4WWJ7</accession>
<keyword evidence="2" id="KW-0732">Signal</keyword>
<evidence type="ECO:0000313" key="4">
    <source>
        <dbReference type="EMBL" id="AWB25204.1"/>
    </source>
</evidence>
<evidence type="ECO:0000259" key="3">
    <source>
        <dbReference type="Pfam" id="PF03713"/>
    </source>
</evidence>
<dbReference type="OrthoDB" id="7371803at2"/>
<feature type="chain" id="PRO_5044578612" evidence="2">
    <location>
        <begin position="25"/>
        <end position="244"/>
    </location>
</feature>
<protein>
    <submittedName>
        <fullName evidence="5">DUF305 domain-containing protein</fullName>
    </submittedName>
</protein>
<dbReference type="InterPro" id="IPR021647">
    <property type="entry name" value="CusF_Ec"/>
</dbReference>
<dbReference type="InterPro" id="IPR012347">
    <property type="entry name" value="Ferritin-like"/>
</dbReference>
<dbReference type="Gene3D" id="2.40.50.320">
    <property type="entry name" value="Copper binding periplasmic protein CusF"/>
    <property type="match status" value="1"/>
</dbReference>
<feature type="compositionally biased region" description="Basic and acidic residues" evidence="1">
    <location>
        <begin position="108"/>
        <end position="120"/>
    </location>
</feature>
<evidence type="ECO:0000256" key="2">
    <source>
        <dbReference type="SAM" id="SignalP"/>
    </source>
</evidence>
<reference evidence="5 6" key="1">
    <citation type="submission" date="2018-04" db="EMBL/GenBank/DDBJ databases">
        <title>Methylobacterium sp. PR1016A genome.</title>
        <authorList>
            <person name="Park W."/>
        </authorList>
    </citation>
    <scope>NUCLEOTIDE SEQUENCE [LARGE SCALE GENOMIC DNA]</scope>
    <source>
        <strain evidence="5 6">PR1016A</strain>
    </source>
</reference>
<feature type="signal peptide" evidence="2">
    <location>
        <begin position="1"/>
        <end position="24"/>
    </location>
</feature>
<feature type="domain" description="DUF305" evidence="3">
    <location>
        <begin position="60"/>
        <end position="148"/>
    </location>
</feature>
<organism evidence="5 6">
    <name type="scientific">Methylobacterium currus</name>
    <dbReference type="NCBI Taxonomy" id="2051553"/>
    <lineage>
        <taxon>Bacteria</taxon>
        <taxon>Pseudomonadati</taxon>
        <taxon>Pseudomonadota</taxon>
        <taxon>Alphaproteobacteria</taxon>
        <taxon>Hyphomicrobiales</taxon>
        <taxon>Methylobacteriaceae</taxon>
        <taxon>Methylobacterium</taxon>
    </lineage>
</organism>